<gene>
    <name evidence="2" type="ORF">GV832_11010</name>
</gene>
<proteinExistence type="predicted"/>
<dbReference type="Gene3D" id="3.40.630.30">
    <property type="match status" value="1"/>
</dbReference>
<sequence>MSAVGQEFSSKILGGAGRQEPPVLRTARLTLRAPVMADFPTYAAFLAGPRSGGVGGPLDTKGAWAYFTSDVALWALQGLGALMMERDGVLVGSISLNAGPLFPETEIGWMVYDGHEGQGYAPEAAAVVRDWALGPRGLSTLVSYVGRDNGPSRRVAEKLGAVIDSQAVSMGPETLVYRHRRPA</sequence>
<organism evidence="2 3">
    <name type="scientific">Stagnihabitans tardus</name>
    <dbReference type="NCBI Taxonomy" id="2699202"/>
    <lineage>
        <taxon>Bacteria</taxon>
        <taxon>Pseudomonadati</taxon>
        <taxon>Pseudomonadota</taxon>
        <taxon>Alphaproteobacteria</taxon>
        <taxon>Rhodobacterales</taxon>
        <taxon>Paracoccaceae</taxon>
        <taxon>Stagnihabitans</taxon>
    </lineage>
</organism>
<reference evidence="2" key="1">
    <citation type="submission" date="2020-01" db="EMBL/GenBank/DDBJ databases">
        <authorList>
            <person name="Chen W.-M."/>
        </authorList>
    </citation>
    <scope>NUCLEOTIDE SEQUENCE</scope>
    <source>
        <strain evidence="2">CYK-10</strain>
    </source>
</reference>
<comment type="caution">
    <text evidence="2">The sequence shown here is derived from an EMBL/GenBank/DDBJ whole genome shotgun (WGS) entry which is preliminary data.</text>
</comment>
<dbReference type="GO" id="GO:0016747">
    <property type="term" value="F:acyltransferase activity, transferring groups other than amino-acyl groups"/>
    <property type="evidence" value="ECO:0007669"/>
    <property type="project" value="InterPro"/>
</dbReference>
<accession>A0AAE4Y8V7</accession>
<dbReference type="Pfam" id="PF13302">
    <property type="entry name" value="Acetyltransf_3"/>
    <property type="match status" value="1"/>
</dbReference>
<dbReference type="AlphaFoldDB" id="A0AAE4Y8V7"/>
<dbReference type="SUPFAM" id="SSF55729">
    <property type="entry name" value="Acyl-CoA N-acyltransferases (Nat)"/>
    <property type="match status" value="1"/>
</dbReference>
<dbReference type="EMBL" id="JAABNR010000009">
    <property type="protein sequence ID" value="NBZ88108.1"/>
    <property type="molecule type" value="Genomic_DNA"/>
</dbReference>
<dbReference type="PANTHER" id="PTHR43792">
    <property type="entry name" value="GNAT FAMILY, PUTATIVE (AFU_ORTHOLOGUE AFUA_3G00765)-RELATED-RELATED"/>
    <property type="match status" value="1"/>
</dbReference>
<dbReference type="PANTHER" id="PTHR43792:SF1">
    <property type="entry name" value="N-ACETYLTRANSFERASE DOMAIN-CONTAINING PROTEIN"/>
    <property type="match status" value="1"/>
</dbReference>
<dbReference type="InterPro" id="IPR051531">
    <property type="entry name" value="N-acetyltransferase"/>
</dbReference>
<dbReference type="Proteomes" id="UP001193501">
    <property type="component" value="Unassembled WGS sequence"/>
</dbReference>
<evidence type="ECO:0000313" key="3">
    <source>
        <dbReference type="Proteomes" id="UP001193501"/>
    </source>
</evidence>
<keyword evidence="3" id="KW-1185">Reference proteome</keyword>
<evidence type="ECO:0000259" key="1">
    <source>
        <dbReference type="PROSITE" id="PS51186"/>
    </source>
</evidence>
<dbReference type="InterPro" id="IPR000182">
    <property type="entry name" value="GNAT_dom"/>
</dbReference>
<dbReference type="PROSITE" id="PS51186">
    <property type="entry name" value="GNAT"/>
    <property type="match status" value="1"/>
</dbReference>
<dbReference type="InterPro" id="IPR016181">
    <property type="entry name" value="Acyl_CoA_acyltransferase"/>
</dbReference>
<name>A0AAE4Y8V7_9RHOB</name>
<protein>
    <submittedName>
        <fullName evidence="2">GNAT family N-acetyltransferase</fullName>
    </submittedName>
</protein>
<evidence type="ECO:0000313" key="2">
    <source>
        <dbReference type="EMBL" id="NBZ88108.1"/>
    </source>
</evidence>
<feature type="domain" description="N-acetyltransferase" evidence="1">
    <location>
        <begin position="29"/>
        <end position="182"/>
    </location>
</feature>